<keyword evidence="2" id="KW-1185">Reference proteome</keyword>
<sequence>MAGASALLSAADYHRSTTVVTRSAGRTAENSAGSWGRLQISLVTPWALVVTMEAEAAGRKVVISAKSGASDHRLQRKTLKRL</sequence>
<reference evidence="1 2" key="1">
    <citation type="journal article" date="2023" name="Sci. Data">
        <title>Genome assembly of the Korean intertidal mud-creeper Batillaria attramentaria.</title>
        <authorList>
            <person name="Patra A.K."/>
            <person name="Ho P.T."/>
            <person name="Jun S."/>
            <person name="Lee S.J."/>
            <person name="Kim Y."/>
            <person name="Won Y.J."/>
        </authorList>
    </citation>
    <scope>NUCLEOTIDE SEQUENCE [LARGE SCALE GENOMIC DNA]</scope>
    <source>
        <strain evidence="1">Wonlab-2016</strain>
    </source>
</reference>
<protein>
    <submittedName>
        <fullName evidence="1">Uncharacterized protein</fullName>
    </submittedName>
</protein>
<dbReference type="Proteomes" id="UP001519460">
    <property type="component" value="Unassembled WGS sequence"/>
</dbReference>
<evidence type="ECO:0000313" key="2">
    <source>
        <dbReference type="Proteomes" id="UP001519460"/>
    </source>
</evidence>
<accession>A0ABD0LJ04</accession>
<gene>
    <name evidence="1" type="ORF">BaRGS_00009148</name>
</gene>
<comment type="caution">
    <text evidence="1">The sequence shown here is derived from an EMBL/GenBank/DDBJ whole genome shotgun (WGS) entry which is preliminary data.</text>
</comment>
<dbReference type="EMBL" id="JACVVK020000043">
    <property type="protein sequence ID" value="KAK7499496.1"/>
    <property type="molecule type" value="Genomic_DNA"/>
</dbReference>
<organism evidence="1 2">
    <name type="scientific">Batillaria attramentaria</name>
    <dbReference type="NCBI Taxonomy" id="370345"/>
    <lineage>
        <taxon>Eukaryota</taxon>
        <taxon>Metazoa</taxon>
        <taxon>Spiralia</taxon>
        <taxon>Lophotrochozoa</taxon>
        <taxon>Mollusca</taxon>
        <taxon>Gastropoda</taxon>
        <taxon>Caenogastropoda</taxon>
        <taxon>Sorbeoconcha</taxon>
        <taxon>Cerithioidea</taxon>
        <taxon>Batillariidae</taxon>
        <taxon>Batillaria</taxon>
    </lineage>
</organism>
<proteinExistence type="predicted"/>
<dbReference type="AlphaFoldDB" id="A0ABD0LJ04"/>
<evidence type="ECO:0000313" key="1">
    <source>
        <dbReference type="EMBL" id="KAK7499496.1"/>
    </source>
</evidence>
<name>A0ABD0LJ04_9CAEN</name>